<dbReference type="SUPFAM" id="SSF52172">
    <property type="entry name" value="CheY-like"/>
    <property type="match status" value="1"/>
</dbReference>
<evidence type="ECO:0000256" key="5">
    <source>
        <dbReference type="ARBA" id="ARBA00022679"/>
    </source>
</evidence>
<evidence type="ECO:0000313" key="13">
    <source>
        <dbReference type="EMBL" id="ETI69077.1"/>
    </source>
</evidence>
<keyword evidence="6" id="KW-0547">Nucleotide-binding</keyword>
<organism evidence="13 14">
    <name type="scientific">Neobacillus vireti LMG 21834</name>
    <dbReference type="NCBI Taxonomy" id="1131730"/>
    <lineage>
        <taxon>Bacteria</taxon>
        <taxon>Bacillati</taxon>
        <taxon>Bacillota</taxon>
        <taxon>Bacilli</taxon>
        <taxon>Bacillales</taxon>
        <taxon>Bacillaceae</taxon>
        <taxon>Neobacillus</taxon>
    </lineage>
</organism>
<dbReference type="PROSITE" id="PS50110">
    <property type="entry name" value="RESPONSE_REGULATORY"/>
    <property type="match status" value="1"/>
</dbReference>
<evidence type="ECO:0000256" key="4">
    <source>
        <dbReference type="ARBA" id="ARBA00022553"/>
    </source>
</evidence>
<dbReference type="PROSITE" id="PS50109">
    <property type="entry name" value="HIS_KIN"/>
    <property type="match status" value="1"/>
</dbReference>
<dbReference type="CDD" id="cd00075">
    <property type="entry name" value="HATPase"/>
    <property type="match status" value="1"/>
</dbReference>
<dbReference type="SUPFAM" id="SSF55874">
    <property type="entry name" value="ATPase domain of HSP90 chaperone/DNA topoisomerase II/histidine kinase"/>
    <property type="match status" value="1"/>
</dbReference>
<evidence type="ECO:0000256" key="8">
    <source>
        <dbReference type="ARBA" id="ARBA00022840"/>
    </source>
</evidence>
<name>A0AB94IPZ6_9BACI</name>
<keyword evidence="5" id="KW-0808">Transferase</keyword>
<keyword evidence="14" id="KW-1185">Reference proteome</keyword>
<dbReference type="EMBL" id="ALAN01000059">
    <property type="protein sequence ID" value="ETI69077.1"/>
    <property type="molecule type" value="Genomic_DNA"/>
</dbReference>
<feature type="modified residue" description="4-aspartylphosphate" evidence="10">
    <location>
        <position position="254"/>
    </location>
</feature>
<dbReference type="CDD" id="cd17574">
    <property type="entry name" value="REC_OmpR"/>
    <property type="match status" value="1"/>
</dbReference>
<keyword evidence="8" id="KW-0067">ATP-binding</keyword>
<comment type="subcellular location">
    <subcellularLocation>
        <location evidence="2">Cell membrane</location>
        <topology evidence="2">Multi-pass membrane protein</topology>
    </subcellularLocation>
</comment>
<dbReference type="SMART" id="SM00387">
    <property type="entry name" value="HATPase_c"/>
    <property type="match status" value="1"/>
</dbReference>
<comment type="catalytic activity">
    <reaction evidence="1">
        <text>ATP + protein L-histidine = ADP + protein N-phospho-L-histidine.</text>
        <dbReference type="EC" id="2.7.13.3"/>
    </reaction>
</comment>
<dbReference type="GO" id="GO:0005886">
    <property type="term" value="C:plasma membrane"/>
    <property type="evidence" value="ECO:0007669"/>
    <property type="project" value="UniProtKB-SubCell"/>
</dbReference>
<dbReference type="SMART" id="SM00448">
    <property type="entry name" value="REC"/>
    <property type="match status" value="1"/>
</dbReference>
<comment type="caution">
    <text evidence="13">The sequence shown here is derived from an EMBL/GenBank/DDBJ whole genome shotgun (WGS) entry which is preliminary data.</text>
</comment>
<dbReference type="EC" id="2.7.13.3" evidence="3"/>
<dbReference type="PRINTS" id="PR00344">
    <property type="entry name" value="BCTRLSENSOR"/>
</dbReference>
<evidence type="ECO:0000256" key="7">
    <source>
        <dbReference type="ARBA" id="ARBA00022777"/>
    </source>
</evidence>
<dbReference type="InterPro" id="IPR001789">
    <property type="entry name" value="Sig_transdc_resp-reg_receiver"/>
</dbReference>
<protein>
    <recommendedName>
        <fullName evidence="3">histidine kinase</fullName>
        <ecNumber evidence="3">2.7.13.3</ecNumber>
    </recommendedName>
</protein>
<keyword evidence="4 10" id="KW-0597">Phosphoprotein</keyword>
<feature type="domain" description="Histidine kinase" evidence="11">
    <location>
        <begin position="10"/>
        <end position="183"/>
    </location>
</feature>
<accession>A0AB94IPZ6</accession>
<evidence type="ECO:0000256" key="6">
    <source>
        <dbReference type="ARBA" id="ARBA00022741"/>
    </source>
</evidence>
<evidence type="ECO:0000313" key="14">
    <source>
        <dbReference type="Proteomes" id="UP000018877"/>
    </source>
</evidence>
<dbReference type="FunFam" id="3.30.565.10:FF:000006">
    <property type="entry name" value="Sensor histidine kinase WalK"/>
    <property type="match status" value="1"/>
</dbReference>
<dbReference type="Pfam" id="PF02518">
    <property type="entry name" value="HATPase_c"/>
    <property type="match status" value="1"/>
</dbReference>
<keyword evidence="9" id="KW-0902">Two-component regulatory system</keyword>
<evidence type="ECO:0000256" key="3">
    <source>
        <dbReference type="ARBA" id="ARBA00012438"/>
    </source>
</evidence>
<keyword evidence="7 13" id="KW-0418">Kinase</keyword>
<evidence type="ECO:0000256" key="9">
    <source>
        <dbReference type="ARBA" id="ARBA00023012"/>
    </source>
</evidence>
<dbReference type="InterPro" id="IPR004358">
    <property type="entry name" value="Sig_transdc_His_kin-like_C"/>
</dbReference>
<dbReference type="Proteomes" id="UP000018877">
    <property type="component" value="Unassembled WGS sequence"/>
</dbReference>
<gene>
    <name evidence="13" type="ORF">BAVI_09966</name>
</gene>
<dbReference type="Gene3D" id="3.40.50.2300">
    <property type="match status" value="1"/>
</dbReference>
<feature type="domain" description="Response regulatory" evidence="12">
    <location>
        <begin position="205"/>
        <end position="320"/>
    </location>
</feature>
<dbReference type="RefSeq" id="WP_024028191.1">
    <property type="nucleotide sequence ID" value="NZ_ALAN01000059.1"/>
</dbReference>
<dbReference type="GO" id="GO:0000155">
    <property type="term" value="F:phosphorelay sensor kinase activity"/>
    <property type="evidence" value="ECO:0007669"/>
    <property type="project" value="TreeGrafter"/>
</dbReference>
<dbReference type="GO" id="GO:0005524">
    <property type="term" value="F:ATP binding"/>
    <property type="evidence" value="ECO:0007669"/>
    <property type="project" value="UniProtKB-KW"/>
</dbReference>
<evidence type="ECO:0000259" key="12">
    <source>
        <dbReference type="PROSITE" id="PS50110"/>
    </source>
</evidence>
<dbReference type="InterPro" id="IPR011006">
    <property type="entry name" value="CheY-like_superfamily"/>
</dbReference>
<dbReference type="PANTHER" id="PTHR43547:SF2">
    <property type="entry name" value="HYBRID SIGNAL TRANSDUCTION HISTIDINE KINASE C"/>
    <property type="match status" value="1"/>
</dbReference>
<dbReference type="Gene3D" id="3.30.565.10">
    <property type="entry name" value="Histidine kinase-like ATPase, C-terminal domain"/>
    <property type="match status" value="1"/>
</dbReference>
<dbReference type="InterPro" id="IPR003594">
    <property type="entry name" value="HATPase_dom"/>
</dbReference>
<evidence type="ECO:0000256" key="10">
    <source>
        <dbReference type="PROSITE-ProRule" id="PRU00169"/>
    </source>
</evidence>
<dbReference type="PANTHER" id="PTHR43547">
    <property type="entry name" value="TWO-COMPONENT HISTIDINE KINASE"/>
    <property type="match status" value="1"/>
</dbReference>
<evidence type="ECO:0000256" key="1">
    <source>
        <dbReference type="ARBA" id="ARBA00000085"/>
    </source>
</evidence>
<dbReference type="InterPro" id="IPR036890">
    <property type="entry name" value="HATPase_C_sf"/>
</dbReference>
<sequence>MKYIGSYILLQGLLRQLDLDVQRMEAGKQTYEKKYVDVVPILCNILETYEPNNRNHTIHFEAEIRNTIVFGDKDKLSQVFNNLISNAIKYSPEGGNIFVTIYEKGSNLKIAIKDEGLGIPADSLDKLFTEFYRVDNSNRRKIGGTGLGLAIVKEIVKAHDGDISIQSVTKEGSIFTVSFPLVSGITENTKEMRSEPVPDQTGKVNVIIVEDDISHANLLLTELEENSFYVKVFSNGETALAAVKADQPDVIVLDIMLGENAMNGWDFIKQVKEIEELKTIPIFISSALDDKEKGKALGANEYLIKPNRPSKLSKIIFQTLLLQDRTGQIHIPSE</sequence>
<evidence type="ECO:0000256" key="2">
    <source>
        <dbReference type="ARBA" id="ARBA00004651"/>
    </source>
</evidence>
<proteinExistence type="predicted"/>
<dbReference type="InterPro" id="IPR005467">
    <property type="entry name" value="His_kinase_dom"/>
</dbReference>
<dbReference type="Pfam" id="PF00072">
    <property type="entry name" value="Response_reg"/>
    <property type="match status" value="1"/>
</dbReference>
<evidence type="ECO:0000259" key="11">
    <source>
        <dbReference type="PROSITE" id="PS50109"/>
    </source>
</evidence>
<dbReference type="AlphaFoldDB" id="A0AB94IPZ6"/>
<reference evidence="13 14" key="1">
    <citation type="journal article" date="2014" name="Environ. Microbiol.">
        <title>The nitrate-ammonifying and nosZ-carrying bacterium Bacillus vireti is a potent source and sink for nitric and nitrous oxide under high nitrate conditions.</title>
        <authorList>
            <person name="Mania D."/>
            <person name="Heylen K."/>
            <person name="van Spanning R.J."/>
            <person name="Frostegard A."/>
        </authorList>
    </citation>
    <scope>NUCLEOTIDE SEQUENCE [LARGE SCALE GENOMIC DNA]</scope>
    <source>
        <strain evidence="13 14">LMG 21834</strain>
    </source>
</reference>